<evidence type="ECO:0000313" key="3">
    <source>
        <dbReference type="Ensembl" id="ENSGMOP00000043379.1"/>
    </source>
</evidence>
<dbReference type="AlphaFoldDB" id="A0A8C5B805"/>
<organism evidence="3 4">
    <name type="scientific">Gadus morhua</name>
    <name type="common">Atlantic cod</name>
    <dbReference type="NCBI Taxonomy" id="8049"/>
    <lineage>
        <taxon>Eukaryota</taxon>
        <taxon>Metazoa</taxon>
        <taxon>Chordata</taxon>
        <taxon>Craniata</taxon>
        <taxon>Vertebrata</taxon>
        <taxon>Euteleostomi</taxon>
        <taxon>Actinopterygii</taxon>
        <taxon>Neopterygii</taxon>
        <taxon>Teleostei</taxon>
        <taxon>Neoteleostei</taxon>
        <taxon>Acanthomorphata</taxon>
        <taxon>Zeiogadaria</taxon>
        <taxon>Gadariae</taxon>
        <taxon>Gadiformes</taxon>
        <taxon>Gadoidei</taxon>
        <taxon>Gadidae</taxon>
        <taxon>Gadus</taxon>
    </lineage>
</organism>
<feature type="domain" description="Tectonic-1-3" evidence="2">
    <location>
        <begin position="131"/>
        <end position="311"/>
    </location>
</feature>
<comment type="subunit">
    <text evidence="1">Part of the tectonic-like complex (also named B9 complex).</text>
</comment>
<sequence length="339" mass="35967">MVVDRDCSKLQALHMITYTGLRVLSGKNENATVVAVVLTSANLKSLEETLSPVELGPAMSLEPTLVNSTLCLNVVQQVSLVVKYNPAGEIVNVSAALVLGPVSGTALSLELQFGITFVQEEDGQEGTVQRSGNPGYVTGLPVISGTKTAKGLVQSSDPRGTLSILQGGREQDCLRGPHARSPVLFAQAMVSGCTLKLEEGANCTLVSDMLLEVLRGSAKMQYVAAFGTSTLDGSLDWVPLETVLMSGEAQSCIIPLSHHLEIQWTKYGSLENAQARIVSIKEFIHNNSSNMALLFGGSTSVTVTSSVSFVSVSTPSEPGFQAPPTIDAKLPFEFFFPFT</sequence>
<dbReference type="PANTHER" id="PTHR14611:SF1">
    <property type="entry name" value="TECTONIC-1"/>
    <property type="match status" value="1"/>
</dbReference>
<name>A0A8C5B805_GADMO</name>
<dbReference type="GeneTree" id="ENSGT00570000079101"/>
<dbReference type="GO" id="GO:0060271">
    <property type="term" value="P:cilium assembly"/>
    <property type="evidence" value="ECO:0007669"/>
    <property type="project" value="TreeGrafter"/>
</dbReference>
<dbReference type="GO" id="GO:1904491">
    <property type="term" value="P:protein localization to ciliary transition zone"/>
    <property type="evidence" value="ECO:0007669"/>
    <property type="project" value="TreeGrafter"/>
</dbReference>
<evidence type="ECO:0000259" key="2">
    <source>
        <dbReference type="Pfam" id="PF07773"/>
    </source>
</evidence>
<reference evidence="3" key="2">
    <citation type="submission" date="2025-09" db="UniProtKB">
        <authorList>
            <consortium name="Ensembl"/>
        </authorList>
    </citation>
    <scope>IDENTIFICATION</scope>
</reference>
<dbReference type="PANTHER" id="PTHR14611">
    <property type="entry name" value="TECTONIC FAMILY MEMBER"/>
    <property type="match status" value="1"/>
</dbReference>
<dbReference type="Pfam" id="PF07773">
    <property type="entry name" value="TCTN_DUF1619"/>
    <property type="match status" value="1"/>
</dbReference>
<protein>
    <recommendedName>
        <fullName evidence="2">Tectonic-1-3 domain-containing protein</fullName>
    </recommendedName>
</protein>
<dbReference type="Proteomes" id="UP000694546">
    <property type="component" value="Chromosome 13"/>
</dbReference>
<dbReference type="InterPro" id="IPR040354">
    <property type="entry name" value="TCTN1-3"/>
</dbReference>
<proteinExistence type="predicted"/>
<keyword evidence="4" id="KW-1185">Reference proteome</keyword>
<dbReference type="InterPro" id="IPR011677">
    <property type="entry name" value="TCTN1-3_dom"/>
</dbReference>
<evidence type="ECO:0000256" key="1">
    <source>
        <dbReference type="ARBA" id="ARBA00011495"/>
    </source>
</evidence>
<dbReference type="OMA" id="AGDVKIC"/>
<gene>
    <name evidence="3" type="primary">tctn1</name>
</gene>
<dbReference type="GO" id="GO:0036038">
    <property type="term" value="C:MKS complex"/>
    <property type="evidence" value="ECO:0007669"/>
    <property type="project" value="TreeGrafter"/>
</dbReference>
<dbReference type="Ensembl" id="ENSGMOT00000032301.1">
    <property type="protein sequence ID" value="ENSGMOP00000043379.1"/>
    <property type="gene ID" value="ENSGMOG00000024432.1"/>
</dbReference>
<evidence type="ECO:0000313" key="4">
    <source>
        <dbReference type="Proteomes" id="UP000694546"/>
    </source>
</evidence>
<accession>A0A8C5B805</accession>
<reference evidence="3" key="1">
    <citation type="submission" date="2025-08" db="UniProtKB">
        <authorList>
            <consortium name="Ensembl"/>
        </authorList>
    </citation>
    <scope>IDENTIFICATION</scope>
</reference>